<dbReference type="SUPFAM" id="SSF109797">
    <property type="entry name" value="Bacteriocin immunity protein-like"/>
    <property type="match status" value="1"/>
</dbReference>
<dbReference type="InterPro" id="IPR015046">
    <property type="entry name" value="LciA_Immunity-like"/>
</dbReference>
<keyword evidence="1" id="KW-0079">Bacteriocin immunity</keyword>
<dbReference type="GO" id="GO:0030153">
    <property type="term" value="P:bacteriocin immunity"/>
    <property type="evidence" value="ECO:0007669"/>
    <property type="project" value="UniProtKB-KW"/>
</dbReference>
<dbReference type="OrthoDB" id="2295351at2"/>
<dbReference type="Gene3D" id="1.20.1440.50">
    <property type="entry name" value="Ta0600-like"/>
    <property type="match status" value="1"/>
</dbReference>
<evidence type="ECO:0000256" key="1">
    <source>
        <dbReference type="ARBA" id="ARBA00023025"/>
    </source>
</evidence>
<reference evidence="2 3" key="1">
    <citation type="submission" date="2017-05" db="EMBL/GenBank/DDBJ databases">
        <title>Lactobacillus nurukis nov., sp. nov., isolated from nuruk.</title>
        <authorList>
            <person name="Kim S.-J."/>
        </authorList>
    </citation>
    <scope>NUCLEOTIDE SEQUENCE [LARGE SCALE GENOMIC DNA]</scope>
    <source>
        <strain evidence="2 3">SYF10-1a</strain>
    </source>
</reference>
<evidence type="ECO:0000313" key="3">
    <source>
        <dbReference type="Proteomes" id="UP000235649"/>
    </source>
</evidence>
<dbReference type="InterPro" id="IPR023130">
    <property type="entry name" value="Ta0600-like_sf"/>
</dbReference>
<evidence type="ECO:0000313" key="2">
    <source>
        <dbReference type="EMBL" id="PMD73135.1"/>
    </source>
</evidence>
<proteinExistence type="predicted"/>
<comment type="caution">
    <text evidence="2">The sequence shown here is derived from an EMBL/GenBank/DDBJ whole genome shotgun (WGS) entry which is preliminary data.</text>
</comment>
<dbReference type="RefSeq" id="WP_102195468.1">
    <property type="nucleotide sequence ID" value="NZ_NIPR01000005.1"/>
</dbReference>
<protein>
    <submittedName>
        <fullName evidence="2">Bacteriocin immunity protein</fullName>
    </submittedName>
</protein>
<gene>
    <name evidence="2" type="ORF">CBP76_03090</name>
</gene>
<dbReference type="Pfam" id="PF08951">
    <property type="entry name" value="EntA_Immun"/>
    <property type="match status" value="1"/>
</dbReference>
<keyword evidence="3" id="KW-1185">Reference proteome</keyword>
<dbReference type="EMBL" id="NIPR01000005">
    <property type="protein sequence ID" value="PMD73135.1"/>
    <property type="molecule type" value="Genomic_DNA"/>
</dbReference>
<name>A0A2N7AWM1_9LACO</name>
<organism evidence="2 3">
    <name type="scientific">Companilactobacillus nuruki</name>
    <dbReference type="NCBI Taxonomy" id="1993540"/>
    <lineage>
        <taxon>Bacteria</taxon>
        <taxon>Bacillati</taxon>
        <taxon>Bacillota</taxon>
        <taxon>Bacilli</taxon>
        <taxon>Lactobacillales</taxon>
        <taxon>Lactobacillaceae</taxon>
        <taxon>Companilactobacillus</taxon>
    </lineage>
</organism>
<accession>A0A2N7AWM1</accession>
<dbReference type="Proteomes" id="UP000235649">
    <property type="component" value="Unassembled WGS sequence"/>
</dbReference>
<sequence length="102" mass="11928">MKNRAEKVKEMMDHLDSAYNDININKRPDLKKMILEYATELEKTEDVDLLSSRLCKRISIEYLENKKDFPKSVIDLYYFSRGKGEKYDAIALSAIIAGSIWF</sequence>
<dbReference type="AlphaFoldDB" id="A0A2N7AWM1"/>